<dbReference type="PANTHER" id="PTHR30069">
    <property type="entry name" value="TONB-DEPENDENT OUTER MEMBRANE RECEPTOR"/>
    <property type="match status" value="1"/>
</dbReference>
<dbReference type="EMBL" id="JBHTIV010000013">
    <property type="protein sequence ID" value="MFD0933238.1"/>
    <property type="molecule type" value="Genomic_DNA"/>
</dbReference>
<evidence type="ECO:0000313" key="10">
    <source>
        <dbReference type="Proteomes" id="UP001597049"/>
    </source>
</evidence>
<dbReference type="PANTHER" id="PTHR30069:SF29">
    <property type="entry name" value="HEMOGLOBIN AND HEMOGLOBIN-HAPTOGLOBIN-BINDING PROTEIN 1-RELATED"/>
    <property type="match status" value="1"/>
</dbReference>
<evidence type="ECO:0000256" key="3">
    <source>
        <dbReference type="ARBA" id="ARBA00022452"/>
    </source>
</evidence>
<dbReference type="InterPro" id="IPR039426">
    <property type="entry name" value="TonB-dep_rcpt-like"/>
</dbReference>
<gene>
    <name evidence="9" type="ORF">ACFQ0R_11580</name>
</gene>
<dbReference type="Gene3D" id="2.40.170.20">
    <property type="entry name" value="TonB-dependent receptor, beta-barrel domain"/>
    <property type="match status" value="1"/>
</dbReference>
<evidence type="ECO:0000256" key="5">
    <source>
        <dbReference type="ARBA" id="ARBA00022729"/>
    </source>
</evidence>
<proteinExistence type="predicted"/>
<evidence type="ECO:0000256" key="1">
    <source>
        <dbReference type="ARBA" id="ARBA00004571"/>
    </source>
</evidence>
<evidence type="ECO:0000256" key="2">
    <source>
        <dbReference type="ARBA" id="ARBA00022448"/>
    </source>
</evidence>
<feature type="signal peptide" evidence="8">
    <location>
        <begin position="1"/>
        <end position="23"/>
    </location>
</feature>
<reference evidence="10" key="1">
    <citation type="journal article" date="2019" name="Int. J. Syst. Evol. Microbiol.">
        <title>The Global Catalogue of Microorganisms (GCM) 10K type strain sequencing project: providing services to taxonomists for standard genome sequencing and annotation.</title>
        <authorList>
            <consortium name="The Broad Institute Genomics Platform"/>
            <consortium name="The Broad Institute Genome Sequencing Center for Infectious Disease"/>
            <person name="Wu L."/>
            <person name="Ma J."/>
        </authorList>
    </citation>
    <scope>NUCLEOTIDE SEQUENCE [LARGE SCALE GENOMIC DNA]</scope>
    <source>
        <strain evidence="10">CCUG 56752</strain>
    </source>
</reference>
<keyword evidence="6" id="KW-0472">Membrane</keyword>
<dbReference type="InterPro" id="IPR036942">
    <property type="entry name" value="Beta-barrel_TonB_sf"/>
</dbReference>
<keyword evidence="9" id="KW-0675">Receptor</keyword>
<evidence type="ECO:0000256" key="6">
    <source>
        <dbReference type="ARBA" id="ARBA00023136"/>
    </source>
</evidence>
<organism evidence="9 10">
    <name type="scientific">Psychroflexus salinarum</name>
    <dbReference type="NCBI Taxonomy" id="546024"/>
    <lineage>
        <taxon>Bacteria</taxon>
        <taxon>Pseudomonadati</taxon>
        <taxon>Bacteroidota</taxon>
        <taxon>Flavobacteriia</taxon>
        <taxon>Flavobacteriales</taxon>
        <taxon>Flavobacteriaceae</taxon>
        <taxon>Psychroflexus</taxon>
    </lineage>
</organism>
<protein>
    <submittedName>
        <fullName evidence="9">TonB-dependent receptor</fullName>
    </submittedName>
</protein>
<keyword evidence="10" id="KW-1185">Reference proteome</keyword>
<evidence type="ECO:0000256" key="8">
    <source>
        <dbReference type="SAM" id="SignalP"/>
    </source>
</evidence>
<keyword evidence="3" id="KW-1134">Transmembrane beta strand</keyword>
<evidence type="ECO:0000313" key="9">
    <source>
        <dbReference type="EMBL" id="MFD0933238.1"/>
    </source>
</evidence>
<sequence>MNQSQKYFILLLFGISMSFNGTAQRDTISTDKLIIIKQYSPTVNDAFKIKQKPSEKDTIKQTRQPVSYSFIDVPVASTFTPAKGTASGVRMSAPQKLYENYARFGAGNYSTIQADFYSNFELNNVRSIDIGFLHLSSQGGIDDVVLDDDFSDTSLDIKLTSKDRYFEWNTGIDLNHREINYYGLPETYTSSLTQEEVNSIEPLQTYTKLEAFGEILFYDNILKEAKLNVQNFSDDYNSSEQFLNIESLLEIPVRYQTLSLKGDFSILNGVFDTSFYDLNEVNFQQFQAGLNPFIDLDYENLSLKLGAKAVFFNDFEESSSEVFFYPDVDAEFFLNNNSIKINVGLGGDLEMNSFENFSNNNPFVSPTLLIKPSDNKYNAYAGFSSKLLDNLSLSAKARYSSTNDFAFFRANPDLENNSVAPTKRNFDYLNSFDVTYNDLDIFSISADLSYQIESDLTLGFFGKYSNFSTEQGQEAWNLPEVELESYANYNFTKNWSFSASLFYVGERKDAVESTAIRLDGVPVPNDMSVNTVDGYLDLNASVEYKIIPRLSAFVNANNLLNNSYNRWQNYEVQGLQILGGLIYQFDW</sequence>
<comment type="subcellular location">
    <subcellularLocation>
        <location evidence="1">Cell outer membrane</location>
        <topology evidence="1">Multi-pass membrane protein</topology>
    </subcellularLocation>
</comment>
<keyword evidence="5 8" id="KW-0732">Signal</keyword>
<feature type="chain" id="PRO_5047069185" evidence="8">
    <location>
        <begin position="24"/>
        <end position="587"/>
    </location>
</feature>
<accession>A0ABW3GS14</accession>
<dbReference type="Proteomes" id="UP001597049">
    <property type="component" value="Unassembled WGS sequence"/>
</dbReference>
<comment type="caution">
    <text evidence="9">The sequence shown here is derived from an EMBL/GenBank/DDBJ whole genome shotgun (WGS) entry which is preliminary data.</text>
</comment>
<keyword evidence="2" id="KW-0813">Transport</keyword>
<dbReference type="RefSeq" id="WP_379658541.1">
    <property type="nucleotide sequence ID" value="NZ_JBHTIV010000013.1"/>
</dbReference>
<evidence type="ECO:0000256" key="4">
    <source>
        <dbReference type="ARBA" id="ARBA00022692"/>
    </source>
</evidence>
<evidence type="ECO:0000256" key="7">
    <source>
        <dbReference type="ARBA" id="ARBA00023237"/>
    </source>
</evidence>
<keyword evidence="7" id="KW-0998">Cell outer membrane</keyword>
<dbReference type="SUPFAM" id="SSF56935">
    <property type="entry name" value="Porins"/>
    <property type="match status" value="1"/>
</dbReference>
<keyword evidence="4" id="KW-0812">Transmembrane</keyword>
<name>A0ABW3GS14_9FLAO</name>